<evidence type="ECO:0000313" key="2">
    <source>
        <dbReference type="Proteomes" id="UP000270094"/>
    </source>
</evidence>
<dbReference type="OrthoDB" id="5870023at2759"/>
<sequence>MEYQAIAFIGNDLFAVRKEHDSLQPVLVQIDTSDIGNVVHKVSIGGDISRVDTMTSDWVGHRLLLVSGQALYQLPLDAFLTTSLLTPRKLIELTTGATDAKQLTFDPFKK</sequence>
<reference evidence="1 2" key="1">
    <citation type="submission" date="2018-11" db="EMBL/GenBank/DDBJ databases">
        <authorList>
            <consortium name="Pathogen Informatics"/>
        </authorList>
    </citation>
    <scope>NUCLEOTIDE SEQUENCE [LARGE SCALE GENOMIC DNA]</scope>
</reference>
<name>A0A3P7IT85_STRVU</name>
<evidence type="ECO:0000313" key="1">
    <source>
        <dbReference type="EMBL" id="VDM70309.1"/>
    </source>
</evidence>
<keyword evidence="2" id="KW-1185">Reference proteome</keyword>
<organism evidence="1 2">
    <name type="scientific">Strongylus vulgaris</name>
    <name type="common">Blood worm</name>
    <dbReference type="NCBI Taxonomy" id="40348"/>
    <lineage>
        <taxon>Eukaryota</taxon>
        <taxon>Metazoa</taxon>
        <taxon>Ecdysozoa</taxon>
        <taxon>Nematoda</taxon>
        <taxon>Chromadorea</taxon>
        <taxon>Rhabditida</taxon>
        <taxon>Rhabditina</taxon>
        <taxon>Rhabditomorpha</taxon>
        <taxon>Strongyloidea</taxon>
        <taxon>Strongylidae</taxon>
        <taxon>Strongylus</taxon>
    </lineage>
</organism>
<dbReference type="Proteomes" id="UP000270094">
    <property type="component" value="Unassembled WGS sequence"/>
</dbReference>
<dbReference type="AlphaFoldDB" id="A0A3P7IT85"/>
<protein>
    <submittedName>
        <fullName evidence="1">Uncharacterized protein</fullName>
    </submittedName>
</protein>
<gene>
    <name evidence="1" type="ORF">SVUK_LOCUS5307</name>
</gene>
<proteinExistence type="predicted"/>
<dbReference type="EMBL" id="UYYB01015563">
    <property type="protein sequence ID" value="VDM70309.1"/>
    <property type="molecule type" value="Genomic_DNA"/>
</dbReference>
<accession>A0A3P7IT85</accession>